<gene>
    <name evidence="2" type="ORF">OBE_03193</name>
</gene>
<evidence type="ECO:0000313" key="2">
    <source>
        <dbReference type="EMBL" id="EKC71839.1"/>
    </source>
</evidence>
<accession>K1TW23</accession>
<dbReference type="GO" id="GO:0016787">
    <property type="term" value="F:hydrolase activity"/>
    <property type="evidence" value="ECO:0007669"/>
    <property type="project" value="InterPro"/>
</dbReference>
<name>K1TW23_9ZZZZ</name>
<proteinExistence type="predicted"/>
<reference evidence="2" key="1">
    <citation type="journal article" date="2013" name="Environ. Microbiol.">
        <title>Microbiota from the distal guts of lean and obese adolescents exhibit partial functional redundancy besides clear differences in community structure.</title>
        <authorList>
            <person name="Ferrer M."/>
            <person name="Ruiz A."/>
            <person name="Lanza F."/>
            <person name="Haange S.B."/>
            <person name="Oberbach A."/>
            <person name="Till H."/>
            <person name="Bargiela R."/>
            <person name="Campoy C."/>
            <person name="Segura M.T."/>
            <person name="Richter M."/>
            <person name="von Bergen M."/>
            <person name="Seifert J."/>
            <person name="Suarez A."/>
        </authorList>
    </citation>
    <scope>NUCLEOTIDE SEQUENCE</scope>
</reference>
<dbReference type="InterPro" id="IPR029052">
    <property type="entry name" value="Metallo-depent_PP-like"/>
</dbReference>
<sequence length="166" mass="19469">MIKLTNRQKEDRQDELCKHPDESYSREIGQLISQTLKKGNKVFCATDWHLWQKDKEHPTVCHKRRNFDEIIKNVTSTIGKDDTLIFLGDLVDGEFRDKDSLKNVLLALPGQKVLVRGNNDLFEYSYYRSCGFRNVTRAFVWSNILFSHFPTKNDNDVNVHGHIHNY</sequence>
<dbReference type="Gene3D" id="3.60.21.10">
    <property type="match status" value="1"/>
</dbReference>
<comment type="caution">
    <text evidence="2">The sequence shown here is derived from an EMBL/GenBank/DDBJ whole genome shotgun (WGS) entry which is preliminary data.</text>
</comment>
<dbReference type="AlphaFoldDB" id="K1TW23"/>
<dbReference type="SUPFAM" id="SSF56300">
    <property type="entry name" value="Metallo-dependent phosphatases"/>
    <property type="match status" value="1"/>
</dbReference>
<organism evidence="2">
    <name type="scientific">human gut metagenome</name>
    <dbReference type="NCBI Taxonomy" id="408170"/>
    <lineage>
        <taxon>unclassified sequences</taxon>
        <taxon>metagenomes</taxon>
        <taxon>organismal metagenomes</taxon>
    </lineage>
</organism>
<feature type="domain" description="Calcineurin-like phosphoesterase" evidence="1">
    <location>
        <begin position="41"/>
        <end position="162"/>
    </location>
</feature>
<dbReference type="EMBL" id="AJWZ01002119">
    <property type="protein sequence ID" value="EKC71839.1"/>
    <property type="molecule type" value="Genomic_DNA"/>
</dbReference>
<feature type="non-terminal residue" evidence="2">
    <location>
        <position position="166"/>
    </location>
</feature>
<dbReference type="InterPro" id="IPR004843">
    <property type="entry name" value="Calcineurin-like_PHP"/>
</dbReference>
<dbReference type="Pfam" id="PF00149">
    <property type="entry name" value="Metallophos"/>
    <property type="match status" value="1"/>
</dbReference>
<evidence type="ECO:0000259" key="1">
    <source>
        <dbReference type="Pfam" id="PF00149"/>
    </source>
</evidence>
<protein>
    <submittedName>
        <fullName evidence="2">Metallophosphoesterase</fullName>
    </submittedName>
</protein>